<dbReference type="GO" id="GO:0005576">
    <property type="term" value="C:extracellular region"/>
    <property type="evidence" value="ECO:0007669"/>
    <property type="project" value="UniProtKB-SubCell"/>
</dbReference>
<keyword evidence="4 6" id="KW-0732">Signal</keyword>
<evidence type="ECO:0000256" key="2">
    <source>
        <dbReference type="ARBA" id="ARBA00006722"/>
    </source>
</evidence>
<dbReference type="PANTHER" id="PTHR34450">
    <property type="entry name" value="DEFENSIN-LIKE PROTEIN 245-RELATED"/>
    <property type="match status" value="1"/>
</dbReference>
<name>A0A0C5JYH2_ARAHA</name>
<reference evidence="7" key="1">
    <citation type="journal article" date="2012" name="PLoS Genet.">
        <title>Contrasted patterns of molecular evolution in dominant and recessive self-incompatibility haplotypes in Arabidopsis.</title>
        <authorList>
            <person name="Goubet P.M."/>
            <person name="Berges H."/>
            <person name="Bellec A."/>
            <person name="Prat E."/>
            <person name="Helmstetter N."/>
            <person name="Mangenot S."/>
            <person name="Gallina S."/>
            <person name="Holl A.C."/>
            <person name="Fobis-Loisy I."/>
            <person name="Vekemans X."/>
            <person name="Castric V."/>
        </authorList>
    </citation>
    <scope>NUCLEOTIDE SEQUENCE</scope>
</reference>
<reference evidence="7" key="2">
    <citation type="submission" date="2014-01" db="EMBL/GenBank/DDBJ databases">
        <authorList>
            <person name="Castric V."/>
        </authorList>
    </citation>
    <scope>NUCLEOTIDE SEQUENCE</scope>
</reference>
<keyword evidence="5" id="KW-1015">Disulfide bond</keyword>
<evidence type="ECO:0000313" key="7">
    <source>
        <dbReference type="EMBL" id="AJP61105.1"/>
    </source>
</evidence>
<evidence type="ECO:0000256" key="6">
    <source>
        <dbReference type="SAM" id="SignalP"/>
    </source>
</evidence>
<gene>
    <name evidence="7" type="primary">SCR</name>
</gene>
<dbReference type="Pfam" id="PF06876">
    <property type="entry name" value="SCRL"/>
    <property type="match status" value="1"/>
</dbReference>
<evidence type="ECO:0000256" key="3">
    <source>
        <dbReference type="ARBA" id="ARBA00022525"/>
    </source>
</evidence>
<evidence type="ECO:0000256" key="5">
    <source>
        <dbReference type="ARBA" id="ARBA00023157"/>
    </source>
</evidence>
<sequence length="93" mass="10445">MKFVTYILLCFIFTVLSHAQDVEVQKVKKLCNLDQHFDGTCGADGNKVCIDEIKSRNKFNTPNHCGCTNLGSSIFCQCKLPCKRQASTRNLVD</sequence>
<organism evidence="7">
    <name type="scientific">Arabidopsis halleri</name>
    <dbReference type="NCBI Taxonomy" id="81970"/>
    <lineage>
        <taxon>Eukaryota</taxon>
        <taxon>Viridiplantae</taxon>
        <taxon>Streptophyta</taxon>
        <taxon>Embryophyta</taxon>
        <taxon>Tracheophyta</taxon>
        <taxon>Spermatophyta</taxon>
        <taxon>Magnoliopsida</taxon>
        <taxon>eudicotyledons</taxon>
        <taxon>Gunneridae</taxon>
        <taxon>Pentapetalae</taxon>
        <taxon>rosids</taxon>
        <taxon>malvids</taxon>
        <taxon>Brassicales</taxon>
        <taxon>Brassicaceae</taxon>
        <taxon>Camelineae</taxon>
        <taxon>Arabidopsis</taxon>
    </lineage>
</organism>
<comment type="subcellular location">
    <subcellularLocation>
        <location evidence="1">Secreted</location>
    </subcellularLocation>
</comment>
<evidence type="ECO:0000256" key="1">
    <source>
        <dbReference type="ARBA" id="ARBA00004613"/>
    </source>
</evidence>
<accession>A0A0C5JYH2</accession>
<feature type="signal peptide" evidence="6">
    <location>
        <begin position="1"/>
        <end position="19"/>
    </location>
</feature>
<proteinExistence type="inferred from homology"/>
<comment type="similarity">
    <text evidence="2">Belongs to the DEFL family.</text>
</comment>
<keyword evidence="3" id="KW-0964">Secreted</keyword>
<dbReference type="EMBL" id="KJ461471">
    <property type="protein sequence ID" value="AJP61105.1"/>
    <property type="molecule type" value="Genomic_DNA"/>
</dbReference>
<dbReference type="PANTHER" id="PTHR34450:SF9">
    <property type="entry name" value="DEFENSIN-LIKE PROTEIN 242-RELATED"/>
    <property type="match status" value="1"/>
</dbReference>
<dbReference type="InterPro" id="IPR010682">
    <property type="entry name" value="SCRL"/>
</dbReference>
<feature type="chain" id="PRO_5002178964" evidence="6">
    <location>
        <begin position="20"/>
        <end position="93"/>
    </location>
</feature>
<dbReference type="GO" id="GO:0007165">
    <property type="term" value="P:signal transduction"/>
    <property type="evidence" value="ECO:0007669"/>
    <property type="project" value="InterPro"/>
</dbReference>
<evidence type="ECO:0000256" key="4">
    <source>
        <dbReference type="ARBA" id="ARBA00022729"/>
    </source>
</evidence>
<dbReference type="AlphaFoldDB" id="A0A0C5JYH2"/>
<protein>
    <submittedName>
        <fullName evidence="7">SCRp</fullName>
    </submittedName>
</protein>